<comment type="caution">
    <text evidence="1">The sequence shown here is derived from an EMBL/GenBank/DDBJ whole genome shotgun (WGS) entry which is preliminary data.</text>
</comment>
<dbReference type="EMBL" id="CAJVPU010045872">
    <property type="protein sequence ID" value="CAG8750425.1"/>
    <property type="molecule type" value="Genomic_DNA"/>
</dbReference>
<keyword evidence="2" id="KW-1185">Reference proteome</keyword>
<gene>
    <name evidence="1" type="ORF">DHETER_LOCUS14602</name>
</gene>
<evidence type="ECO:0000313" key="1">
    <source>
        <dbReference type="EMBL" id="CAG8750425.1"/>
    </source>
</evidence>
<feature type="non-terminal residue" evidence="1">
    <location>
        <position position="1"/>
    </location>
</feature>
<protein>
    <submittedName>
        <fullName evidence="1">16879_t:CDS:1</fullName>
    </submittedName>
</protein>
<reference evidence="1" key="1">
    <citation type="submission" date="2021-06" db="EMBL/GenBank/DDBJ databases">
        <authorList>
            <person name="Kallberg Y."/>
            <person name="Tangrot J."/>
            <person name="Rosling A."/>
        </authorList>
    </citation>
    <scope>NUCLEOTIDE SEQUENCE</scope>
    <source>
        <strain evidence="1">IL203A</strain>
    </source>
</reference>
<name>A0ACA9QFE4_9GLOM</name>
<evidence type="ECO:0000313" key="2">
    <source>
        <dbReference type="Proteomes" id="UP000789702"/>
    </source>
</evidence>
<proteinExistence type="predicted"/>
<accession>A0ACA9QFE4</accession>
<organism evidence="1 2">
    <name type="scientific">Dentiscutata heterogama</name>
    <dbReference type="NCBI Taxonomy" id="1316150"/>
    <lineage>
        <taxon>Eukaryota</taxon>
        <taxon>Fungi</taxon>
        <taxon>Fungi incertae sedis</taxon>
        <taxon>Mucoromycota</taxon>
        <taxon>Glomeromycotina</taxon>
        <taxon>Glomeromycetes</taxon>
        <taxon>Diversisporales</taxon>
        <taxon>Gigasporaceae</taxon>
        <taxon>Dentiscutata</taxon>
    </lineage>
</organism>
<sequence length="111" mass="12972">VAQEEPVIDEKDVTIKVSSRNFIDKDYINIEMMCYYSIYAQHLMNVITSIKKHSVIYINRELMITNDSNIVHIRNISFSEYQNSILSARDSIHLSWKTKDKDDKNKSNTVA</sequence>
<dbReference type="Proteomes" id="UP000789702">
    <property type="component" value="Unassembled WGS sequence"/>
</dbReference>